<name>A0A3M7CCY2_HORWE</name>
<evidence type="ECO:0000313" key="1">
    <source>
        <dbReference type="EMBL" id="RMY49873.1"/>
    </source>
</evidence>
<reference evidence="1 2" key="1">
    <citation type="journal article" date="2018" name="BMC Genomics">
        <title>Genomic evidence for intraspecific hybridization in a clonal and extremely halotolerant yeast.</title>
        <authorList>
            <person name="Gostincar C."/>
            <person name="Stajich J.E."/>
            <person name="Zupancic J."/>
            <person name="Zalar P."/>
            <person name="Gunde-Cimerman N."/>
        </authorList>
    </citation>
    <scope>NUCLEOTIDE SEQUENCE [LARGE SCALE GENOMIC DNA]</scope>
    <source>
        <strain evidence="1 2">EXF-151</strain>
    </source>
</reference>
<evidence type="ECO:0000313" key="2">
    <source>
        <dbReference type="Proteomes" id="UP000270230"/>
    </source>
</evidence>
<dbReference type="OrthoDB" id="3916944at2759"/>
<dbReference type="Proteomes" id="UP000270230">
    <property type="component" value="Unassembled WGS sequence"/>
</dbReference>
<protein>
    <submittedName>
        <fullName evidence="1">Uncharacterized protein</fullName>
    </submittedName>
</protein>
<feature type="non-terminal residue" evidence="1">
    <location>
        <position position="1"/>
    </location>
</feature>
<dbReference type="AlphaFoldDB" id="A0A3M7CCY2"/>
<proteinExistence type="predicted"/>
<organism evidence="1 2">
    <name type="scientific">Hortaea werneckii</name>
    <name type="common">Black yeast</name>
    <name type="synonym">Cladosporium werneckii</name>
    <dbReference type="NCBI Taxonomy" id="91943"/>
    <lineage>
        <taxon>Eukaryota</taxon>
        <taxon>Fungi</taxon>
        <taxon>Dikarya</taxon>
        <taxon>Ascomycota</taxon>
        <taxon>Pezizomycotina</taxon>
        <taxon>Dothideomycetes</taxon>
        <taxon>Dothideomycetidae</taxon>
        <taxon>Mycosphaerellales</taxon>
        <taxon>Teratosphaeriaceae</taxon>
        <taxon>Hortaea</taxon>
    </lineage>
</organism>
<gene>
    <name evidence="1" type="ORF">D0865_07235</name>
</gene>
<sequence>KICQICSIKQIASQDRWPKPLESAVQDINFLVQTIHTDYETNKPQCTTKATIPEDLLEHLRLLSLALEQLDHDREGWWYSPEKKEQRRRLEGEGQERKIVELQKINNAATAMVEGMQAKLGLFIKWSLGMNGGIWELEQGGKYDALGGLMEA</sequence>
<comment type="caution">
    <text evidence="1">The sequence shown here is derived from an EMBL/GenBank/DDBJ whole genome shotgun (WGS) entry which is preliminary data.</text>
</comment>
<accession>A0A3M7CCY2</accession>
<dbReference type="EMBL" id="QWIN01000562">
    <property type="protein sequence ID" value="RMY49873.1"/>
    <property type="molecule type" value="Genomic_DNA"/>
</dbReference>